<keyword evidence="5 7" id="KW-1133">Transmembrane helix</keyword>
<accession>A0A438ETM0</accession>
<evidence type="ECO:0000313" key="8">
    <source>
        <dbReference type="EMBL" id="RVW51096.1"/>
    </source>
</evidence>
<keyword evidence="6 7" id="KW-0472">Membrane</keyword>
<evidence type="ECO:0000313" key="9">
    <source>
        <dbReference type="Proteomes" id="UP000288805"/>
    </source>
</evidence>
<comment type="subcellular location">
    <subcellularLocation>
        <location evidence="1">Membrane</location>
    </subcellularLocation>
</comment>
<name>A0A438ETM0_VITVI</name>
<evidence type="ECO:0000256" key="7">
    <source>
        <dbReference type="SAM" id="Phobius"/>
    </source>
</evidence>
<dbReference type="GO" id="GO:0016020">
    <property type="term" value="C:membrane"/>
    <property type="evidence" value="ECO:0007669"/>
    <property type="project" value="UniProtKB-SubCell"/>
</dbReference>
<dbReference type="Proteomes" id="UP000288805">
    <property type="component" value="Unassembled WGS sequence"/>
</dbReference>
<feature type="transmembrane region" description="Helical" evidence="7">
    <location>
        <begin position="92"/>
        <end position="113"/>
    </location>
</feature>
<sequence length="154" mass="17012">MEAQMNLLDMQPQLTSNVIKKTLLVLNGLILSIGTCGAYTNRQNNQGSHAKLFLMKPPLLIASNLVGILTGLEDYLYAYGVAKLPVSTSTLIQGIELAFTPGFTFLLILAVIFCEEKFQVEKGAAVAVSLWGFVSYFYGEKRRMGEDEENLIEK</sequence>
<gene>
    <name evidence="8" type="primary">PUP3_0</name>
    <name evidence="8" type="ORF">CK203_077638</name>
</gene>
<evidence type="ECO:0000256" key="4">
    <source>
        <dbReference type="ARBA" id="ARBA00022692"/>
    </source>
</evidence>
<dbReference type="Pfam" id="PF16913">
    <property type="entry name" value="PUNUT"/>
    <property type="match status" value="2"/>
</dbReference>
<feature type="transmembrane region" description="Helical" evidence="7">
    <location>
        <begin position="22"/>
        <end position="40"/>
    </location>
</feature>
<dbReference type="GO" id="GO:0015211">
    <property type="term" value="F:purine nucleoside transmembrane transporter activity"/>
    <property type="evidence" value="ECO:0007669"/>
    <property type="project" value="InterPro"/>
</dbReference>
<comment type="similarity">
    <text evidence="2">Belongs to the purine permeases (TC 2.A.7.14) family.</text>
</comment>
<proteinExistence type="inferred from homology"/>
<evidence type="ECO:0000256" key="5">
    <source>
        <dbReference type="ARBA" id="ARBA00022989"/>
    </source>
</evidence>
<evidence type="ECO:0000256" key="1">
    <source>
        <dbReference type="ARBA" id="ARBA00004370"/>
    </source>
</evidence>
<evidence type="ECO:0000256" key="3">
    <source>
        <dbReference type="ARBA" id="ARBA00022448"/>
    </source>
</evidence>
<dbReference type="PANTHER" id="PTHR31376:SF1">
    <property type="entry name" value="PURINE PERMEASE 2"/>
    <property type="match status" value="1"/>
</dbReference>
<dbReference type="InterPro" id="IPR030182">
    <property type="entry name" value="PUP_plant"/>
</dbReference>
<organism evidence="8 9">
    <name type="scientific">Vitis vinifera</name>
    <name type="common">Grape</name>
    <dbReference type="NCBI Taxonomy" id="29760"/>
    <lineage>
        <taxon>Eukaryota</taxon>
        <taxon>Viridiplantae</taxon>
        <taxon>Streptophyta</taxon>
        <taxon>Embryophyta</taxon>
        <taxon>Tracheophyta</taxon>
        <taxon>Spermatophyta</taxon>
        <taxon>Magnoliopsida</taxon>
        <taxon>eudicotyledons</taxon>
        <taxon>Gunneridae</taxon>
        <taxon>Pentapetalae</taxon>
        <taxon>rosids</taxon>
        <taxon>Vitales</taxon>
        <taxon>Vitaceae</taxon>
        <taxon>Viteae</taxon>
        <taxon>Vitis</taxon>
    </lineage>
</organism>
<dbReference type="AlphaFoldDB" id="A0A438ETM0"/>
<protein>
    <submittedName>
        <fullName evidence="8">Purine permease 3</fullName>
    </submittedName>
</protein>
<evidence type="ECO:0000256" key="6">
    <source>
        <dbReference type="ARBA" id="ARBA00023136"/>
    </source>
</evidence>
<reference evidence="8 9" key="1">
    <citation type="journal article" date="2018" name="PLoS Genet.">
        <title>Population sequencing reveals clonal diversity and ancestral inbreeding in the grapevine cultivar Chardonnay.</title>
        <authorList>
            <person name="Roach M.J."/>
            <person name="Johnson D.L."/>
            <person name="Bohlmann J."/>
            <person name="van Vuuren H.J."/>
            <person name="Jones S.J."/>
            <person name="Pretorius I.S."/>
            <person name="Schmidt S.A."/>
            <person name="Borneman A.R."/>
        </authorList>
    </citation>
    <scope>NUCLEOTIDE SEQUENCE [LARGE SCALE GENOMIC DNA]</scope>
    <source>
        <strain evidence="9">cv. Chardonnay</strain>
        <tissue evidence="8">Leaf</tissue>
    </source>
</reference>
<feature type="transmembrane region" description="Helical" evidence="7">
    <location>
        <begin position="52"/>
        <end position="72"/>
    </location>
</feature>
<keyword evidence="4 7" id="KW-0812">Transmembrane</keyword>
<dbReference type="GO" id="GO:0005345">
    <property type="term" value="F:purine nucleobase transmembrane transporter activity"/>
    <property type="evidence" value="ECO:0007669"/>
    <property type="project" value="UniProtKB-ARBA"/>
</dbReference>
<comment type="caution">
    <text evidence="8">The sequence shown here is derived from an EMBL/GenBank/DDBJ whole genome shotgun (WGS) entry which is preliminary data.</text>
</comment>
<evidence type="ECO:0000256" key="2">
    <source>
        <dbReference type="ARBA" id="ARBA00006213"/>
    </source>
</evidence>
<keyword evidence="3" id="KW-0813">Transport</keyword>
<dbReference type="EMBL" id="QGNW01001188">
    <property type="protein sequence ID" value="RVW51096.1"/>
    <property type="molecule type" value="Genomic_DNA"/>
</dbReference>
<dbReference type="PANTHER" id="PTHR31376">
    <property type="entry name" value="OS09G0467300 PROTEIN-RELATED"/>
    <property type="match status" value="1"/>
</dbReference>